<protein>
    <submittedName>
        <fullName evidence="1">Chitinase class I</fullName>
    </submittedName>
</protein>
<dbReference type="OrthoDB" id="1242806at2"/>
<proteinExistence type="predicted"/>
<evidence type="ECO:0000313" key="2">
    <source>
        <dbReference type="Proteomes" id="UP000199317"/>
    </source>
</evidence>
<organism evidence="1 2">
    <name type="scientific">Paracidovorax cattleyae</name>
    <dbReference type="NCBI Taxonomy" id="80868"/>
    <lineage>
        <taxon>Bacteria</taxon>
        <taxon>Pseudomonadati</taxon>
        <taxon>Pseudomonadota</taxon>
        <taxon>Betaproteobacteria</taxon>
        <taxon>Burkholderiales</taxon>
        <taxon>Comamonadaceae</taxon>
        <taxon>Paracidovorax</taxon>
    </lineage>
</organism>
<dbReference type="RefSeq" id="WP_092836731.1">
    <property type="nucleotide sequence ID" value="NZ_FNJL01000023.1"/>
</dbReference>
<dbReference type="Gene3D" id="1.10.530.10">
    <property type="match status" value="1"/>
</dbReference>
<reference evidence="2" key="1">
    <citation type="submission" date="2016-10" db="EMBL/GenBank/DDBJ databases">
        <authorList>
            <person name="Varghese N."/>
            <person name="Submissions S."/>
        </authorList>
    </citation>
    <scope>NUCLEOTIDE SEQUENCE [LARGE SCALE GENOMIC DNA]</scope>
    <source>
        <strain evidence="2">DSM 17101</strain>
    </source>
</reference>
<accession>A0A1H0V4M0</accession>
<dbReference type="Proteomes" id="UP000199317">
    <property type="component" value="Unassembled WGS sequence"/>
</dbReference>
<name>A0A1H0V4M0_9BURK</name>
<keyword evidence="2" id="KW-1185">Reference proteome</keyword>
<gene>
    <name evidence="1" type="ORF">SAMN04489708_12342</name>
</gene>
<dbReference type="AlphaFoldDB" id="A0A1H0V4M0"/>
<dbReference type="InterPro" id="IPR023346">
    <property type="entry name" value="Lysozyme-like_dom_sf"/>
</dbReference>
<dbReference type="EMBL" id="FNJL01000023">
    <property type="protein sequence ID" value="SDP73046.1"/>
    <property type="molecule type" value="Genomic_DNA"/>
</dbReference>
<sequence length="304" mass="32922">MPAPQKINYHHTGPYDRVVFQEEFTRQFGTSGRYNAAAIPDMLSLLGMIERDTAINDVRQAAYMLATVMWETTSPVTVTKVATNKKGQPLVDKKGQPVVLKQKKWLMTMAPVAEIGHGKGRQYHEPVKVKLLPDGGARITEQDGDPFSVTGAGVISPLTKGAKMGTKDGGAAAKSYDADDGVEQAYYGRGYVQLTWWSNYARAGIALGHGLGLLTDPEQVKTPETAYALMSYGMRTGGIFANGRKFSLYFSGDTTDYVSARKMVNGSDHAEDIAKIARKFEAALLKARPNAITTPTPTPATATP</sequence>
<evidence type="ECO:0000313" key="1">
    <source>
        <dbReference type="EMBL" id="SDP73046.1"/>
    </source>
</evidence>
<dbReference type="SUPFAM" id="SSF53955">
    <property type="entry name" value="Lysozyme-like"/>
    <property type="match status" value="1"/>
</dbReference>